<dbReference type="EMBL" id="FOOT01000001">
    <property type="protein sequence ID" value="SFG09098.1"/>
    <property type="molecule type" value="Genomic_DNA"/>
</dbReference>
<dbReference type="GO" id="GO:0005524">
    <property type="term" value="F:ATP binding"/>
    <property type="evidence" value="ECO:0007669"/>
    <property type="project" value="UniProtKB-KW"/>
</dbReference>
<evidence type="ECO:0000256" key="5">
    <source>
        <dbReference type="ARBA" id="ARBA00022553"/>
    </source>
</evidence>
<evidence type="ECO:0000256" key="13">
    <source>
        <dbReference type="ARBA" id="ARBA00023136"/>
    </source>
</evidence>
<dbReference type="SUPFAM" id="SSF55874">
    <property type="entry name" value="ATPase domain of HSP90 chaperone/DNA topoisomerase II/histidine kinase"/>
    <property type="match status" value="1"/>
</dbReference>
<evidence type="ECO:0000256" key="11">
    <source>
        <dbReference type="ARBA" id="ARBA00022989"/>
    </source>
</evidence>
<accession>A0A1I2NZE5</accession>
<dbReference type="SMART" id="SM00387">
    <property type="entry name" value="HATPase_c"/>
    <property type="match status" value="1"/>
</dbReference>
<evidence type="ECO:0000256" key="8">
    <source>
        <dbReference type="ARBA" id="ARBA00022741"/>
    </source>
</evidence>
<dbReference type="CDD" id="cd00082">
    <property type="entry name" value="HisKA"/>
    <property type="match status" value="1"/>
</dbReference>
<dbReference type="SUPFAM" id="SSF47384">
    <property type="entry name" value="Homodimeric domain of signal transducing histidine kinase"/>
    <property type="match status" value="1"/>
</dbReference>
<dbReference type="EC" id="2.7.13.3" evidence="3"/>
<keyword evidence="12" id="KW-0902">Two-component regulatory system</keyword>
<dbReference type="Pfam" id="PF02518">
    <property type="entry name" value="HATPase_c"/>
    <property type="match status" value="1"/>
</dbReference>
<keyword evidence="11 15" id="KW-1133">Transmembrane helix</keyword>
<keyword evidence="4" id="KW-1003">Cell membrane</keyword>
<dbReference type="SMART" id="SM00388">
    <property type="entry name" value="HisKA"/>
    <property type="match status" value="1"/>
</dbReference>
<dbReference type="Pfam" id="PF00512">
    <property type="entry name" value="HisKA"/>
    <property type="match status" value="1"/>
</dbReference>
<dbReference type="AlphaFoldDB" id="A0A1I2NZE5"/>
<gene>
    <name evidence="17" type="ORF">SAMN05421739_101889</name>
</gene>
<protein>
    <recommendedName>
        <fullName evidence="3">histidine kinase</fullName>
        <ecNumber evidence="3">2.7.13.3</ecNumber>
    </recommendedName>
</protein>
<evidence type="ECO:0000256" key="2">
    <source>
        <dbReference type="ARBA" id="ARBA00004651"/>
    </source>
</evidence>
<dbReference type="PRINTS" id="PR00344">
    <property type="entry name" value="BCTRLSENSOR"/>
</dbReference>
<evidence type="ECO:0000256" key="7">
    <source>
        <dbReference type="ARBA" id="ARBA00022692"/>
    </source>
</evidence>
<evidence type="ECO:0000256" key="4">
    <source>
        <dbReference type="ARBA" id="ARBA00022475"/>
    </source>
</evidence>
<reference evidence="18" key="1">
    <citation type="submission" date="2016-10" db="EMBL/GenBank/DDBJ databases">
        <authorList>
            <person name="Varghese N."/>
            <person name="Submissions S."/>
        </authorList>
    </citation>
    <scope>NUCLEOTIDE SEQUENCE [LARGE SCALE GENOMIC DNA]</scope>
    <source>
        <strain evidence="18">LP51</strain>
    </source>
</reference>
<keyword evidence="9 17" id="KW-0418">Kinase</keyword>
<evidence type="ECO:0000259" key="16">
    <source>
        <dbReference type="PROSITE" id="PS50109"/>
    </source>
</evidence>
<dbReference type="PROSITE" id="PS50109">
    <property type="entry name" value="HIS_KIN"/>
    <property type="match status" value="1"/>
</dbReference>
<evidence type="ECO:0000256" key="6">
    <source>
        <dbReference type="ARBA" id="ARBA00022679"/>
    </source>
</evidence>
<evidence type="ECO:0000256" key="3">
    <source>
        <dbReference type="ARBA" id="ARBA00012438"/>
    </source>
</evidence>
<keyword evidence="10" id="KW-0067">ATP-binding</keyword>
<keyword evidence="8" id="KW-0547">Nucleotide-binding</keyword>
<dbReference type="InterPro" id="IPR003661">
    <property type="entry name" value="HisK_dim/P_dom"/>
</dbReference>
<dbReference type="InterPro" id="IPR003594">
    <property type="entry name" value="HATPase_dom"/>
</dbReference>
<dbReference type="OrthoDB" id="594725at2"/>
<evidence type="ECO:0000256" key="9">
    <source>
        <dbReference type="ARBA" id="ARBA00022777"/>
    </source>
</evidence>
<dbReference type="Gene3D" id="1.10.287.130">
    <property type="match status" value="1"/>
</dbReference>
<dbReference type="STRING" id="1436961.SAMN05421739_101889"/>
<organism evidence="17 18">
    <name type="scientific">Pontibacter chinhatensis</name>
    <dbReference type="NCBI Taxonomy" id="1436961"/>
    <lineage>
        <taxon>Bacteria</taxon>
        <taxon>Pseudomonadati</taxon>
        <taxon>Bacteroidota</taxon>
        <taxon>Cytophagia</taxon>
        <taxon>Cytophagales</taxon>
        <taxon>Hymenobacteraceae</taxon>
        <taxon>Pontibacter</taxon>
    </lineage>
</organism>
<comment type="subcellular location">
    <subcellularLocation>
        <location evidence="2">Cell membrane</location>
        <topology evidence="2">Multi-pass membrane protein</topology>
    </subcellularLocation>
</comment>
<dbReference type="PANTHER" id="PTHR45528:SF1">
    <property type="entry name" value="SENSOR HISTIDINE KINASE CPXA"/>
    <property type="match status" value="1"/>
</dbReference>
<dbReference type="Proteomes" id="UP000198724">
    <property type="component" value="Unassembled WGS sequence"/>
</dbReference>
<dbReference type="InterPro" id="IPR036097">
    <property type="entry name" value="HisK_dim/P_sf"/>
</dbReference>
<keyword evidence="7 15" id="KW-0812">Transmembrane</keyword>
<name>A0A1I2NZE5_9BACT</name>
<evidence type="ECO:0000256" key="15">
    <source>
        <dbReference type="SAM" id="Phobius"/>
    </source>
</evidence>
<evidence type="ECO:0000256" key="1">
    <source>
        <dbReference type="ARBA" id="ARBA00000085"/>
    </source>
</evidence>
<comment type="catalytic activity">
    <reaction evidence="1">
        <text>ATP + protein L-histidine = ADP + protein N-phospho-L-histidine.</text>
        <dbReference type="EC" id="2.7.13.3"/>
    </reaction>
</comment>
<feature type="domain" description="Histidine kinase" evidence="16">
    <location>
        <begin position="238"/>
        <end position="455"/>
    </location>
</feature>
<dbReference type="GO" id="GO:0000155">
    <property type="term" value="F:phosphorelay sensor kinase activity"/>
    <property type="evidence" value="ECO:0007669"/>
    <property type="project" value="InterPro"/>
</dbReference>
<dbReference type="PANTHER" id="PTHR45528">
    <property type="entry name" value="SENSOR HISTIDINE KINASE CPXA"/>
    <property type="match status" value="1"/>
</dbReference>
<sequence>MKLQYSFILIFTGLMALLLLGINLVMYSMSSGYREHEFFMSMENSATIVASAVLQQEKAEDFYAIRNNILQHLEDEEEYILRIKPGSNDIQFPKELPLDESFYRQAIKEGKARHYEGGIYYVALFTNNDGGEDDILVISTARDAEGDAYRKRLRTTLAVTYLGAVLTMGLTSLFFSRKIFGQMVKIIQKVNSINVFNLNDRLEKEQSLEEISELQDTLNEMLNRIEAAFKAQQDYVSNTSHSLRTPLTIIAGEAELALRSIEKGHKAEYSLQMIMQETEKLKHTVNTLLELVKEIGSGRKDSWKVTRLDEVLSSVVHTISKMDESFKMRIDYSDLPDNDSMLCVSANEHLLDLALSNIILNGFKYSGNKEVKVKLTPGTDFIKVEVTDYGIGIPKAEQELIFTPYFRASNTEGFEGFGIGLPLALEIMRMHNGDIQVNSREGKGTTVQVILPVAKPAQEV</sequence>
<dbReference type="InterPro" id="IPR050398">
    <property type="entry name" value="HssS/ArlS-like"/>
</dbReference>
<dbReference type="Gene3D" id="3.30.565.10">
    <property type="entry name" value="Histidine kinase-like ATPase, C-terminal domain"/>
    <property type="match status" value="1"/>
</dbReference>
<dbReference type="Gene3D" id="6.10.340.10">
    <property type="match status" value="1"/>
</dbReference>
<proteinExistence type="predicted"/>
<keyword evidence="18" id="KW-1185">Reference proteome</keyword>
<feature type="coiled-coil region" evidence="14">
    <location>
        <begin position="204"/>
        <end position="231"/>
    </location>
</feature>
<feature type="transmembrane region" description="Helical" evidence="15">
    <location>
        <begin position="6"/>
        <end position="26"/>
    </location>
</feature>
<keyword evidence="14" id="KW-0175">Coiled coil</keyword>
<dbReference type="InterPro" id="IPR036890">
    <property type="entry name" value="HATPase_C_sf"/>
</dbReference>
<evidence type="ECO:0000313" key="17">
    <source>
        <dbReference type="EMBL" id="SFG09098.1"/>
    </source>
</evidence>
<dbReference type="RefSeq" id="WP_092099255.1">
    <property type="nucleotide sequence ID" value="NZ_FOOT01000001.1"/>
</dbReference>
<evidence type="ECO:0000256" key="12">
    <source>
        <dbReference type="ARBA" id="ARBA00023012"/>
    </source>
</evidence>
<dbReference type="InterPro" id="IPR004358">
    <property type="entry name" value="Sig_transdc_His_kin-like_C"/>
</dbReference>
<dbReference type="InterPro" id="IPR005467">
    <property type="entry name" value="His_kinase_dom"/>
</dbReference>
<keyword evidence="5" id="KW-0597">Phosphoprotein</keyword>
<evidence type="ECO:0000313" key="18">
    <source>
        <dbReference type="Proteomes" id="UP000198724"/>
    </source>
</evidence>
<keyword evidence="6" id="KW-0808">Transferase</keyword>
<feature type="transmembrane region" description="Helical" evidence="15">
    <location>
        <begin position="157"/>
        <end position="175"/>
    </location>
</feature>
<evidence type="ECO:0000256" key="10">
    <source>
        <dbReference type="ARBA" id="ARBA00022840"/>
    </source>
</evidence>
<evidence type="ECO:0000256" key="14">
    <source>
        <dbReference type="SAM" id="Coils"/>
    </source>
</evidence>
<dbReference type="GO" id="GO:0005886">
    <property type="term" value="C:plasma membrane"/>
    <property type="evidence" value="ECO:0007669"/>
    <property type="project" value="UniProtKB-SubCell"/>
</dbReference>
<keyword evidence="13 15" id="KW-0472">Membrane</keyword>